<feature type="transmembrane region" description="Helical" evidence="7">
    <location>
        <begin position="12"/>
        <end position="32"/>
    </location>
</feature>
<evidence type="ECO:0000256" key="3">
    <source>
        <dbReference type="ARBA" id="ARBA00022741"/>
    </source>
</evidence>
<feature type="domain" description="ABC transporter" evidence="8">
    <location>
        <begin position="89"/>
        <end position="322"/>
    </location>
</feature>
<evidence type="ECO:0000313" key="9">
    <source>
        <dbReference type="EMBL" id="GAA2471599.1"/>
    </source>
</evidence>
<sequence length="322" mass="34256">MTLAALPILAYWVAGTLLTGVSIGSVVVITALQSQISKPIQQLLQLSSDIQSSKVLFERIFQVLDRPNARGCQDECSPEAKVTEGVIEICLSDVSFSYDGSDKSALTSVNLVLPAGKRIFITGESGSGKSTLALMLAGLISPQLGSVSVRLDSGRVVEEMRAVTTLVPQESTLFNLSIRENLAFGSPSSTDEQMHFALRSMELTHLLSKLPGGLDSLVGDRGAKVSGGERQRLAVARSLLADYPIIVFDEFTSGLDDATSQAVFESLLKTIKGKTLIVITHRLPSLRKGDIVVTLHEGSVTDIVQWDVSSGLGGSEASPSLL</sequence>
<evidence type="ECO:0000259" key="8">
    <source>
        <dbReference type="PROSITE" id="PS50893"/>
    </source>
</evidence>
<dbReference type="InterPro" id="IPR039421">
    <property type="entry name" value="Type_1_exporter"/>
</dbReference>
<dbReference type="PROSITE" id="PS50893">
    <property type="entry name" value="ABC_TRANSPORTER_2"/>
    <property type="match status" value="1"/>
</dbReference>
<dbReference type="InterPro" id="IPR036640">
    <property type="entry name" value="ABC1_TM_sf"/>
</dbReference>
<dbReference type="InterPro" id="IPR003593">
    <property type="entry name" value="AAA+_ATPase"/>
</dbReference>
<evidence type="ECO:0000256" key="2">
    <source>
        <dbReference type="ARBA" id="ARBA00022692"/>
    </source>
</evidence>
<dbReference type="EMBL" id="BAAATL010000005">
    <property type="protein sequence ID" value="GAA2471599.1"/>
    <property type="molecule type" value="Genomic_DNA"/>
</dbReference>
<proteinExistence type="predicted"/>
<dbReference type="Gene3D" id="1.20.1560.10">
    <property type="entry name" value="ABC transporter type 1, transmembrane domain"/>
    <property type="match status" value="1"/>
</dbReference>
<keyword evidence="3" id="KW-0547">Nucleotide-binding</keyword>
<evidence type="ECO:0000256" key="6">
    <source>
        <dbReference type="ARBA" id="ARBA00023136"/>
    </source>
</evidence>
<dbReference type="SUPFAM" id="SSF90123">
    <property type="entry name" value="ABC transporter transmembrane region"/>
    <property type="match status" value="1"/>
</dbReference>
<dbReference type="PROSITE" id="PS00675">
    <property type="entry name" value="SIGMA54_INTERACT_1"/>
    <property type="match status" value="1"/>
</dbReference>
<dbReference type="PANTHER" id="PTHR24221">
    <property type="entry name" value="ATP-BINDING CASSETTE SUB-FAMILY B"/>
    <property type="match status" value="1"/>
</dbReference>
<evidence type="ECO:0000256" key="7">
    <source>
        <dbReference type="SAM" id="Phobius"/>
    </source>
</evidence>
<evidence type="ECO:0000256" key="4">
    <source>
        <dbReference type="ARBA" id="ARBA00022840"/>
    </source>
</evidence>
<dbReference type="PROSITE" id="PS00211">
    <property type="entry name" value="ABC_TRANSPORTER_1"/>
    <property type="match status" value="1"/>
</dbReference>
<dbReference type="InterPro" id="IPR025662">
    <property type="entry name" value="Sigma_54_int_dom_ATP-bd_1"/>
</dbReference>
<accession>A0ABP5Y3B1</accession>
<dbReference type="InterPro" id="IPR003439">
    <property type="entry name" value="ABC_transporter-like_ATP-bd"/>
</dbReference>
<name>A0ABP5Y3B1_9ACTN</name>
<reference evidence="10" key="1">
    <citation type="journal article" date="2019" name="Int. J. Syst. Evol. Microbiol.">
        <title>The Global Catalogue of Microorganisms (GCM) 10K type strain sequencing project: providing services to taxonomists for standard genome sequencing and annotation.</title>
        <authorList>
            <consortium name="The Broad Institute Genomics Platform"/>
            <consortium name="The Broad Institute Genome Sequencing Center for Infectious Disease"/>
            <person name="Wu L."/>
            <person name="Ma J."/>
        </authorList>
    </citation>
    <scope>NUCLEOTIDE SEQUENCE [LARGE SCALE GENOMIC DNA]</scope>
    <source>
        <strain evidence="10">JCM 6923</strain>
    </source>
</reference>
<keyword evidence="2 7" id="KW-0812">Transmembrane</keyword>
<comment type="caution">
    <text evidence="9">The sequence shown here is derived from an EMBL/GenBank/DDBJ whole genome shotgun (WGS) entry which is preliminary data.</text>
</comment>
<dbReference type="InterPro" id="IPR027417">
    <property type="entry name" value="P-loop_NTPase"/>
</dbReference>
<keyword evidence="4" id="KW-0067">ATP-binding</keyword>
<evidence type="ECO:0000256" key="5">
    <source>
        <dbReference type="ARBA" id="ARBA00022989"/>
    </source>
</evidence>
<comment type="subcellular location">
    <subcellularLocation>
        <location evidence="1">Cell membrane</location>
        <topology evidence="1">Multi-pass membrane protein</topology>
    </subcellularLocation>
</comment>
<keyword evidence="10" id="KW-1185">Reference proteome</keyword>
<evidence type="ECO:0000256" key="1">
    <source>
        <dbReference type="ARBA" id="ARBA00004651"/>
    </source>
</evidence>
<dbReference type="InterPro" id="IPR017871">
    <property type="entry name" value="ABC_transporter-like_CS"/>
</dbReference>
<dbReference type="Proteomes" id="UP001501721">
    <property type="component" value="Unassembled WGS sequence"/>
</dbReference>
<dbReference type="PANTHER" id="PTHR24221:SF654">
    <property type="entry name" value="ATP-BINDING CASSETTE SUB-FAMILY B MEMBER 6"/>
    <property type="match status" value="1"/>
</dbReference>
<dbReference type="SMART" id="SM00382">
    <property type="entry name" value="AAA"/>
    <property type="match status" value="1"/>
</dbReference>
<keyword evidence="5 7" id="KW-1133">Transmembrane helix</keyword>
<dbReference type="SUPFAM" id="SSF52540">
    <property type="entry name" value="P-loop containing nucleoside triphosphate hydrolases"/>
    <property type="match status" value="1"/>
</dbReference>
<dbReference type="Pfam" id="PF00005">
    <property type="entry name" value="ABC_tran"/>
    <property type="match status" value="1"/>
</dbReference>
<protein>
    <recommendedName>
        <fullName evidence="8">ABC transporter domain-containing protein</fullName>
    </recommendedName>
</protein>
<gene>
    <name evidence="9" type="ORF">GCM10010422_12540</name>
</gene>
<keyword evidence="6 7" id="KW-0472">Membrane</keyword>
<evidence type="ECO:0000313" key="10">
    <source>
        <dbReference type="Proteomes" id="UP001501721"/>
    </source>
</evidence>
<organism evidence="9 10">
    <name type="scientific">Streptomyces graminearus</name>
    <dbReference type="NCBI Taxonomy" id="284030"/>
    <lineage>
        <taxon>Bacteria</taxon>
        <taxon>Bacillati</taxon>
        <taxon>Actinomycetota</taxon>
        <taxon>Actinomycetes</taxon>
        <taxon>Kitasatosporales</taxon>
        <taxon>Streptomycetaceae</taxon>
        <taxon>Streptomyces</taxon>
    </lineage>
</organism>
<dbReference type="Gene3D" id="3.40.50.300">
    <property type="entry name" value="P-loop containing nucleotide triphosphate hydrolases"/>
    <property type="match status" value="1"/>
</dbReference>